<gene>
    <name evidence="3" type="ORF">LSALG_LOCUS40426</name>
</gene>
<dbReference type="AlphaFoldDB" id="A0AA36A0V7"/>
<dbReference type="PANTHER" id="PTHR23346">
    <property type="entry name" value="TRANSLATIONAL ACTIVATOR GCN1-RELATED"/>
    <property type="match status" value="1"/>
</dbReference>
<name>A0AA36A0V7_LACSI</name>
<dbReference type="GO" id="GO:0019887">
    <property type="term" value="F:protein kinase regulator activity"/>
    <property type="evidence" value="ECO:0007669"/>
    <property type="project" value="TreeGrafter"/>
</dbReference>
<dbReference type="Pfam" id="PF24993">
    <property type="entry name" value="GNC1_N"/>
    <property type="match status" value="1"/>
</dbReference>
<evidence type="ECO:0000313" key="4">
    <source>
        <dbReference type="Proteomes" id="UP001177003"/>
    </source>
</evidence>
<organism evidence="3 4">
    <name type="scientific">Lactuca saligna</name>
    <name type="common">Willowleaf lettuce</name>
    <dbReference type="NCBI Taxonomy" id="75948"/>
    <lineage>
        <taxon>Eukaryota</taxon>
        <taxon>Viridiplantae</taxon>
        <taxon>Streptophyta</taxon>
        <taxon>Embryophyta</taxon>
        <taxon>Tracheophyta</taxon>
        <taxon>Spermatophyta</taxon>
        <taxon>Magnoliopsida</taxon>
        <taxon>eudicotyledons</taxon>
        <taxon>Gunneridae</taxon>
        <taxon>Pentapetalae</taxon>
        <taxon>asterids</taxon>
        <taxon>campanulids</taxon>
        <taxon>Asterales</taxon>
        <taxon>Asteraceae</taxon>
        <taxon>Cichorioideae</taxon>
        <taxon>Cichorieae</taxon>
        <taxon>Lactucinae</taxon>
        <taxon>Lactuca</taxon>
    </lineage>
</organism>
<protein>
    <recommendedName>
        <fullName evidence="2">Stalled ribosome sensor GCN1-like N-terminal domain-containing protein</fullName>
    </recommendedName>
</protein>
<accession>A0AA36A0V7</accession>
<sequence>MEPWVSLASSIPTSSTKKRIRIFRNEIPSILLNSEMSSDSASQLVDLIFTTLYIYDDRGSRKAVDDLIIKSLSEVVFMKTFAAALVQVMDKQLKVQSHVGCSRLMSWSCILLCKTQFISASKNAFSRVSAAQASLLQISIQGSSHERRACKKAFIHSFLESPDIFNLYMEELKGGRISYKNCPEMLCVMLDFSTSKPSLFDQWKPVYLDMYVQSMLKRNPELVLESIGVLLRHVNLDLSKYAVEILSVVLSQARHADEGRRVAALDIVKCLSQKSSNPDAAESMFGSVKSIIGGV</sequence>
<dbReference type="EMBL" id="OX465085">
    <property type="protein sequence ID" value="CAI9301909.1"/>
    <property type="molecule type" value="Genomic_DNA"/>
</dbReference>
<dbReference type="InterPro" id="IPR056810">
    <property type="entry name" value="GNC1-like_N"/>
</dbReference>
<feature type="domain" description="Stalled ribosome sensor GCN1-like N-terminal" evidence="2">
    <location>
        <begin position="212"/>
        <end position="294"/>
    </location>
</feature>
<reference evidence="3" key="1">
    <citation type="submission" date="2023-04" db="EMBL/GenBank/DDBJ databases">
        <authorList>
            <person name="Vijverberg K."/>
            <person name="Xiong W."/>
            <person name="Schranz E."/>
        </authorList>
    </citation>
    <scope>NUCLEOTIDE SEQUENCE</scope>
</reference>
<evidence type="ECO:0000313" key="3">
    <source>
        <dbReference type="EMBL" id="CAI9301909.1"/>
    </source>
</evidence>
<keyword evidence="4" id="KW-1185">Reference proteome</keyword>
<keyword evidence="1" id="KW-0677">Repeat</keyword>
<dbReference type="GO" id="GO:0006417">
    <property type="term" value="P:regulation of translation"/>
    <property type="evidence" value="ECO:0007669"/>
    <property type="project" value="TreeGrafter"/>
</dbReference>
<proteinExistence type="predicted"/>
<evidence type="ECO:0000256" key="1">
    <source>
        <dbReference type="ARBA" id="ARBA00022737"/>
    </source>
</evidence>
<dbReference type="GO" id="GO:0034198">
    <property type="term" value="P:cellular response to amino acid starvation"/>
    <property type="evidence" value="ECO:0007669"/>
    <property type="project" value="TreeGrafter"/>
</dbReference>
<evidence type="ECO:0000259" key="2">
    <source>
        <dbReference type="Pfam" id="PF24993"/>
    </source>
</evidence>
<dbReference type="GO" id="GO:0005829">
    <property type="term" value="C:cytosol"/>
    <property type="evidence" value="ECO:0007669"/>
    <property type="project" value="TreeGrafter"/>
</dbReference>
<dbReference type="Proteomes" id="UP001177003">
    <property type="component" value="Chromosome 9"/>
</dbReference>
<dbReference type="PANTHER" id="PTHR23346:SF7">
    <property type="entry name" value="STALLED RIBOSOME SENSOR GCN1"/>
    <property type="match status" value="1"/>
</dbReference>